<organism evidence="9 10">
    <name type="scientific">Chionoecetes opilio</name>
    <name type="common">Atlantic snow crab</name>
    <name type="synonym">Cancer opilio</name>
    <dbReference type="NCBI Taxonomy" id="41210"/>
    <lineage>
        <taxon>Eukaryota</taxon>
        <taxon>Metazoa</taxon>
        <taxon>Ecdysozoa</taxon>
        <taxon>Arthropoda</taxon>
        <taxon>Crustacea</taxon>
        <taxon>Multicrustacea</taxon>
        <taxon>Malacostraca</taxon>
        <taxon>Eumalacostraca</taxon>
        <taxon>Eucarida</taxon>
        <taxon>Decapoda</taxon>
        <taxon>Pleocyemata</taxon>
        <taxon>Brachyura</taxon>
        <taxon>Eubrachyura</taxon>
        <taxon>Majoidea</taxon>
        <taxon>Majidae</taxon>
        <taxon>Chionoecetes</taxon>
    </lineage>
</organism>
<comment type="function">
    <text evidence="5">Required for correct functioning of the GINS complex, a complex that plays an essential role in the initiation of DNA replication, and progression of DNA replication forks. GINS complex is a core component of CDC45-MCM-GINS (CMG) helicase, the molecular machine that unwinds template DNA during replication, and around which the replisome is built.</text>
</comment>
<dbReference type="InterPro" id="IPR036224">
    <property type="entry name" value="GINS_bundle-like_dom_sf"/>
</dbReference>
<comment type="subunit">
    <text evidence="6">Component of the GINS complex.</text>
</comment>
<dbReference type="Proteomes" id="UP000770661">
    <property type="component" value="Unassembled WGS sequence"/>
</dbReference>
<evidence type="ECO:0000256" key="6">
    <source>
        <dbReference type="RuleBase" id="RU367161"/>
    </source>
</evidence>
<gene>
    <name evidence="9" type="primary">GINS3</name>
    <name evidence="9" type="ORF">GWK47_023120</name>
</gene>
<dbReference type="Pfam" id="PF05916">
    <property type="entry name" value="Sld5"/>
    <property type="match status" value="1"/>
</dbReference>
<keyword evidence="4 6" id="KW-0539">Nucleus</keyword>
<dbReference type="GO" id="GO:1902975">
    <property type="term" value="P:mitotic DNA replication initiation"/>
    <property type="evidence" value="ECO:0007669"/>
    <property type="project" value="TreeGrafter"/>
</dbReference>
<sequence length="205" mass="23449">MNSRTLHHPSYSPNYFSLDDILATNEKLPCKFDRAVISMGFLDPSARSKDLEKGLKLELPLWMASALGSRRKIVSCSLPRAFNDRYKDILRADASLVDLHALSPYYYELGRHLLPLVGAEGATLGTHLISTLKKRLRGIMDNSLNCQEAETLSRKSHFDHLERRLFQTGRSIYQDHQLWLQRRTHLLHTVPTAPQQGKRKISEIS</sequence>
<dbReference type="InterPro" id="IPR021151">
    <property type="entry name" value="GINS_A"/>
</dbReference>
<dbReference type="InterPro" id="IPR038437">
    <property type="entry name" value="GINS_Psf3_sf"/>
</dbReference>
<comment type="similarity">
    <text evidence="2 6">Belongs to the GINS3/PSF3 family.</text>
</comment>
<dbReference type="Pfam" id="PF22466">
    <property type="entry name" value="PSF3_N"/>
    <property type="match status" value="1"/>
</dbReference>
<evidence type="ECO:0000313" key="9">
    <source>
        <dbReference type="EMBL" id="KAG0710297.1"/>
    </source>
</evidence>
<feature type="domain" description="DNA replication complex GINS protein PSF3 N-terminal" evidence="8">
    <location>
        <begin position="16"/>
        <end position="67"/>
    </location>
</feature>
<accession>A0A8J5CJV7</accession>
<comment type="caution">
    <text evidence="9">The sequence shown here is derived from an EMBL/GenBank/DDBJ whole genome shotgun (WGS) entry which is preliminary data.</text>
</comment>
<dbReference type="EMBL" id="JACEEZ010024342">
    <property type="protein sequence ID" value="KAG0710297.1"/>
    <property type="molecule type" value="Genomic_DNA"/>
</dbReference>
<dbReference type="AlphaFoldDB" id="A0A8J5CJV7"/>
<dbReference type="Gene3D" id="1.20.58.2050">
    <property type="match status" value="1"/>
</dbReference>
<comment type="subcellular location">
    <subcellularLocation>
        <location evidence="1 6">Nucleus</location>
    </subcellularLocation>
</comment>
<keyword evidence="10" id="KW-1185">Reference proteome</keyword>
<evidence type="ECO:0000256" key="5">
    <source>
        <dbReference type="ARBA" id="ARBA00045258"/>
    </source>
</evidence>
<feature type="domain" description="GINS subunit" evidence="7">
    <location>
        <begin position="82"/>
        <end position="180"/>
    </location>
</feature>
<dbReference type="OrthoDB" id="10251744at2759"/>
<evidence type="ECO:0000256" key="1">
    <source>
        <dbReference type="ARBA" id="ARBA00004123"/>
    </source>
</evidence>
<evidence type="ECO:0000256" key="2">
    <source>
        <dbReference type="ARBA" id="ARBA00006343"/>
    </source>
</evidence>
<dbReference type="PANTHER" id="PTHR22768:SF0">
    <property type="entry name" value="DNA REPLICATION COMPLEX GINS PROTEIN PSF3"/>
    <property type="match status" value="1"/>
</dbReference>
<dbReference type="PANTHER" id="PTHR22768">
    <property type="entry name" value="DNA REPLICATION COMPLEX GINS PROTEIN PSF3"/>
    <property type="match status" value="1"/>
</dbReference>
<evidence type="ECO:0000256" key="4">
    <source>
        <dbReference type="ARBA" id="ARBA00023242"/>
    </source>
</evidence>
<dbReference type="GO" id="GO:0000811">
    <property type="term" value="C:GINS complex"/>
    <property type="evidence" value="ECO:0007669"/>
    <property type="project" value="UniProtKB-UniRule"/>
</dbReference>
<dbReference type="SUPFAM" id="SSF160059">
    <property type="entry name" value="PriA/YqbF domain"/>
    <property type="match status" value="1"/>
</dbReference>
<protein>
    <recommendedName>
        <fullName evidence="6">DNA replication complex GINS protein PSF3</fullName>
    </recommendedName>
</protein>
<reference evidence="9" key="1">
    <citation type="submission" date="2020-07" db="EMBL/GenBank/DDBJ databases">
        <title>The High-quality genome of the commercially important snow crab, Chionoecetes opilio.</title>
        <authorList>
            <person name="Jeong J.-H."/>
            <person name="Ryu S."/>
        </authorList>
    </citation>
    <scope>NUCLEOTIDE SEQUENCE</scope>
    <source>
        <strain evidence="9">MADBK_172401_WGS</strain>
        <tissue evidence="9">Digestive gland</tissue>
    </source>
</reference>
<name>A0A8J5CJV7_CHIOP</name>
<evidence type="ECO:0000313" key="10">
    <source>
        <dbReference type="Proteomes" id="UP000770661"/>
    </source>
</evidence>
<dbReference type="CDD" id="cd21693">
    <property type="entry name" value="GINS_B_Psf3"/>
    <property type="match status" value="1"/>
</dbReference>
<dbReference type="CDD" id="cd11713">
    <property type="entry name" value="GINS_A_psf3"/>
    <property type="match status" value="1"/>
</dbReference>
<evidence type="ECO:0000259" key="7">
    <source>
        <dbReference type="Pfam" id="PF05916"/>
    </source>
</evidence>
<dbReference type="InterPro" id="IPR010492">
    <property type="entry name" value="GINS_Psf3"/>
</dbReference>
<keyword evidence="3 6" id="KW-0235">DNA replication</keyword>
<evidence type="ECO:0000259" key="8">
    <source>
        <dbReference type="Pfam" id="PF22466"/>
    </source>
</evidence>
<comment type="function">
    <text evidence="6">The GINS complex plays an essential role in the initiation of DNA replication.</text>
</comment>
<proteinExistence type="inferred from homology"/>
<dbReference type="SUPFAM" id="SSF158573">
    <property type="entry name" value="GINS helical bundle-like"/>
    <property type="match status" value="1"/>
</dbReference>
<dbReference type="InterPro" id="IPR055221">
    <property type="entry name" value="PSF3_N"/>
</dbReference>
<evidence type="ECO:0000256" key="3">
    <source>
        <dbReference type="ARBA" id="ARBA00022705"/>
    </source>
</evidence>